<reference evidence="7 8" key="1">
    <citation type="journal article" date="2020" name="IScience">
        <title>Genome Sequencing of the Endangered Kingdonia uniflora (Circaeasteraceae, Ranunculales) Reveals Potential Mechanisms of Evolutionary Specialization.</title>
        <authorList>
            <person name="Sun Y."/>
            <person name="Deng T."/>
            <person name="Zhang A."/>
            <person name="Moore M.J."/>
            <person name="Landis J.B."/>
            <person name="Lin N."/>
            <person name="Zhang H."/>
            <person name="Zhang X."/>
            <person name="Huang J."/>
            <person name="Zhang X."/>
            <person name="Sun H."/>
            <person name="Wang H."/>
        </authorList>
    </citation>
    <scope>NUCLEOTIDE SEQUENCE [LARGE SCALE GENOMIC DNA]</scope>
    <source>
        <strain evidence="7">TB1705</strain>
        <tissue evidence="7">Leaf</tissue>
    </source>
</reference>
<dbReference type="GO" id="GO:0009349">
    <property type="term" value="C:riboflavin synthase complex"/>
    <property type="evidence" value="ECO:0007669"/>
    <property type="project" value="InterPro"/>
</dbReference>
<dbReference type="GO" id="GO:0009231">
    <property type="term" value="P:riboflavin biosynthetic process"/>
    <property type="evidence" value="ECO:0007669"/>
    <property type="project" value="InterPro"/>
</dbReference>
<dbReference type="Gene3D" id="3.10.50.40">
    <property type="match status" value="1"/>
</dbReference>
<comment type="catalytic activity">
    <reaction evidence="1 5">
        <text>[protein]-peptidylproline (omega=180) = [protein]-peptidylproline (omega=0)</text>
        <dbReference type="Rhea" id="RHEA:16237"/>
        <dbReference type="Rhea" id="RHEA-COMP:10747"/>
        <dbReference type="Rhea" id="RHEA-COMP:10748"/>
        <dbReference type="ChEBI" id="CHEBI:83833"/>
        <dbReference type="ChEBI" id="CHEBI:83834"/>
        <dbReference type="EC" id="5.2.1.8"/>
    </reaction>
</comment>
<dbReference type="SUPFAM" id="SSF52121">
    <property type="entry name" value="Lumazine synthase"/>
    <property type="match status" value="1"/>
</dbReference>
<evidence type="ECO:0000256" key="2">
    <source>
        <dbReference type="ARBA" id="ARBA00013194"/>
    </source>
</evidence>
<dbReference type="SUPFAM" id="SSF54534">
    <property type="entry name" value="FKBP-like"/>
    <property type="match status" value="2"/>
</dbReference>
<dbReference type="Proteomes" id="UP000541444">
    <property type="component" value="Unassembled WGS sequence"/>
</dbReference>
<dbReference type="PANTHER" id="PTHR10516">
    <property type="entry name" value="PEPTIDYL-PROLYL CIS-TRANS ISOMERASE"/>
    <property type="match status" value="1"/>
</dbReference>
<gene>
    <name evidence="7" type="ORF">GIB67_006503</name>
</gene>
<dbReference type="AlphaFoldDB" id="A0A7J7LER4"/>
<dbReference type="Pfam" id="PF00254">
    <property type="entry name" value="FKBP_C"/>
    <property type="match status" value="1"/>
</dbReference>
<dbReference type="InterPro" id="IPR046357">
    <property type="entry name" value="PPIase_dom_sf"/>
</dbReference>
<evidence type="ECO:0000256" key="1">
    <source>
        <dbReference type="ARBA" id="ARBA00000971"/>
    </source>
</evidence>
<dbReference type="EC" id="5.2.1.8" evidence="2 5"/>
<dbReference type="InterPro" id="IPR050689">
    <property type="entry name" value="FKBP-type_PPIase"/>
</dbReference>
<dbReference type="PANTHER" id="PTHR10516:SF453">
    <property type="entry name" value="PEPTIDYLPROLYL ISOMERASE"/>
    <property type="match status" value="1"/>
</dbReference>
<dbReference type="EMBL" id="JACGCM010002332">
    <property type="protein sequence ID" value="KAF6141058.1"/>
    <property type="molecule type" value="Genomic_DNA"/>
</dbReference>
<evidence type="ECO:0000313" key="7">
    <source>
        <dbReference type="EMBL" id="KAF6141058.1"/>
    </source>
</evidence>
<sequence length="304" mass="33952">SLSPPNFAVQYSGGVKNGPSFDSNRNKGTPFKFKLGQFEVIRGWDEGIATMKKGERAIFKIPPNLGYGEVGCQPLVPPNLTLTFDVKLLMWNSIRDLCADGGIMKKTITEGEGWTTPKNSDEMLGNYAYDFKYLLGNSGFNLTLRDLSIKRISFLWGSLTNSFMLRSTSFSKFFVVGYLCPAISIAIKTMRKDEIAELSVKFLYGDGATKIWVIWAPGSFEIPLVAERLGKHGKYHSILCIGAVRCYDMFHQIRAKENSTATVIEPELSISTRNTSTMVIYGRRQTRQTASLPDRAVKQAARQL</sequence>
<dbReference type="InterPro" id="IPR036467">
    <property type="entry name" value="LS/RS_sf"/>
</dbReference>
<evidence type="ECO:0000256" key="5">
    <source>
        <dbReference type="PROSITE-ProRule" id="PRU00277"/>
    </source>
</evidence>
<name>A0A7J7LER4_9MAGN</name>
<keyword evidence="8" id="KW-1185">Reference proteome</keyword>
<dbReference type="Gene3D" id="3.40.50.960">
    <property type="entry name" value="Lumazine/riboflavin synthase"/>
    <property type="match status" value="1"/>
</dbReference>
<dbReference type="InterPro" id="IPR001179">
    <property type="entry name" value="PPIase_FKBP_dom"/>
</dbReference>
<accession>A0A7J7LER4</accession>
<dbReference type="OrthoDB" id="1930202at2759"/>
<organism evidence="7 8">
    <name type="scientific">Kingdonia uniflora</name>
    <dbReference type="NCBI Taxonomy" id="39325"/>
    <lineage>
        <taxon>Eukaryota</taxon>
        <taxon>Viridiplantae</taxon>
        <taxon>Streptophyta</taxon>
        <taxon>Embryophyta</taxon>
        <taxon>Tracheophyta</taxon>
        <taxon>Spermatophyta</taxon>
        <taxon>Magnoliopsida</taxon>
        <taxon>Ranunculales</taxon>
        <taxon>Circaeasteraceae</taxon>
        <taxon>Kingdonia</taxon>
    </lineage>
</organism>
<feature type="domain" description="PPIase FKBP-type" evidence="6">
    <location>
        <begin position="4"/>
        <end position="92"/>
    </location>
</feature>
<feature type="non-terminal residue" evidence="7">
    <location>
        <position position="1"/>
    </location>
</feature>
<keyword evidence="4 5" id="KW-0413">Isomerase</keyword>
<keyword evidence="3 5" id="KW-0697">Rotamase</keyword>
<dbReference type="GO" id="GO:0003755">
    <property type="term" value="F:peptidyl-prolyl cis-trans isomerase activity"/>
    <property type="evidence" value="ECO:0007669"/>
    <property type="project" value="UniProtKB-KW"/>
</dbReference>
<evidence type="ECO:0000259" key="6">
    <source>
        <dbReference type="PROSITE" id="PS50059"/>
    </source>
</evidence>
<protein>
    <recommendedName>
        <fullName evidence="2 5">peptidylprolyl isomerase</fullName>
        <ecNumber evidence="2 5">5.2.1.8</ecNumber>
    </recommendedName>
</protein>
<evidence type="ECO:0000256" key="4">
    <source>
        <dbReference type="ARBA" id="ARBA00023235"/>
    </source>
</evidence>
<dbReference type="PROSITE" id="PS50059">
    <property type="entry name" value="FKBP_PPIASE"/>
    <property type="match status" value="1"/>
</dbReference>
<evidence type="ECO:0000313" key="8">
    <source>
        <dbReference type="Proteomes" id="UP000541444"/>
    </source>
</evidence>
<evidence type="ECO:0000256" key="3">
    <source>
        <dbReference type="ARBA" id="ARBA00023110"/>
    </source>
</evidence>
<dbReference type="GO" id="GO:0005737">
    <property type="term" value="C:cytoplasm"/>
    <property type="evidence" value="ECO:0007669"/>
    <property type="project" value="TreeGrafter"/>
</dbReference>
<comment type="caution">
    <text evidence="7">The sequence shown here is derived from an EMBL/GenBank/DDBJ whole genome shotgun (WGS) entry which is preliminary data.</text>
</comment>
<proteinExistence type="predicted"/>